<evidence type="ECO:0000313" key="2">
    <source>
        <dbReference type="EMBL" id="SUA70380.1"/>
    </source>
</evidence>
<dbReference type="InterPro" id="IPR050672">
    <property type="entry name" value="FBXO45-Fsn/SPSB_families"/>
</dbReference>
<sequence>MAINSMITWDSINKGFSTVLSNGNLSAITPSSSAKARCSVGKTSGKWYWEISFSGTFGNPNLGIVNSSAILSASDANSANVRSYYVDGRKFPEISSYASNYTINDTISVLLDLDSGTLEFWKNGISQGFSHTNILSMGTVYPFVSSGQSASDATVMTANFGASTFKFTPPAGFLPYAWETVDKFLVLKDEIAYGAVPSQPLVPKLTSAVGENGSVISSGAYTSNWFAFDGDKSTAYTTNFVPSTGAPAYIGYKFNTPVTVKRYEFLVGLIDFKLMASNDGVSWVTLDTRSNIPVNMTTVQSYIVPKASPYYYYKLETTKATSVRDWIQFNAVQFYDYTPVIIAPTLEENDYSTYGFVKEDEIDLEKKHSHILIKTTNNSSVGSGKVFKHSISEKNPIKNVSIT</sequence>
<dbReference type="InterPro" id="IPR043136">
    <property type="entry name" value="B30.2/SPRY_sf"/>
</dbReference>
<evidence type="ECO:0000313" key="3">
    <source>
        <dbReference type="Proteomes" id="UP000254400"/>
    </source>
</evidence>
<protein>
    <submittedName>
        <fullName evidence="2">SPRY domain</fullName>
    </submittedName>
</protein>
<proteinExistence type="predicted"/>
<dbReference type="AlphaFoldDB" id="A0A378Y1I0"/>
<accession>A0A378Y1I0</accession>
<dbReference type="SUPFAM" id="SSF49785">
    <property type="entry name" value="Galactose-binding domain-like"/>
    <property type="match status" value="1"/>
</dbReference>
<feature type="domain" description="B30.2/SPRY" evidence="1">
    <location>
        <begin position="1"/>
        <end position="165"/>
    </location>
</feature>
<dbReference type="RefSeq" id="WP_019687775.1">
    <property type="nucleotide sequence ID" value="NZ_CP036496.1"/>
</dbReference>
<dbReference type="InterPro" id="IPR008979">
    <property type="entry name" value="Galactose-bd-like_sf"/>
</dbReference>
<name>A0A378Y1I0_PAEPO</name>
<reference evidence="2 3" key="1">
    <citation type="submission" date="2018-06" db="EMBL/GenBank/DDBJ databases">
        <authorList>
            <consortium name="Pathogen Informatics"/>
            <person name="Doyle S."/>
        </authorList>
    </citation>
    <scope>NUCLEOTIDE SEQUENCE [LARGE SCALE GENOMIC DNA]</scope>
    <source>
        <strain evidence="2 3">NCTC10343</strain>
    </source>
</reference>
<dbReference type="PROSITE" id="PS50188">
    <property type="entry name" value="B302_SPRY"/>
    <property type="match status" value="1"/>
</dbReference>
<dbReference type="PANTHER" id="PTHR12245">
    <property type="entry name" value="SPRY DOMAIN CONTAINING SOCS BOX PROTEIN"/>
    <property type="match status" value="1"/>
</dbReference>
<dbReference type="EMBL" id="UGSC01000001">
    <property type="protein sequence ID" value="SUA70380.1"/>
    <property type="molecule type" value="Genomic_DNA"/>
</dbReference>
<dbReference type="Gene3D" id="2.60.120.920">
    <property type="match status" value="1"/>
</dbReference>
<dbReference type="InterPro" id="IPR003877">
    <property type="entry name" value="SPRY_dom"/>
</dbReference>
<organism evidence="2 3">
    <name type="scientific">Paenibacillus polymyxa</name>
    <name type="common">Bacillus polymyxa</name>
    <dbReference type="NCBI Taxonomy" id="1406"/>
    <lineage>
        <taxon>Bacteria</taxon>
        <taxon>Bacillati</taxon>
        <taxon>Bacillota</taxon>
        <taxon>Bacilli</taxon>
        <taxon>Bacillales</taxon>
        <taxon>Paenibacillaceae</taxon>
        <taxon>Paenibacillus</taxon>
    </lineage>
</organism>
<dbReference type="InterPro" id="IPR013320">
    <property type="entry name" value="ConA-like_dom_sf"/>
</dbReference>
<dbReference type="InterPro" id="IPR001870">
    <property type="entry name" value="B30.2/SPRY"/>
</dbReference>
<dbReference type="SUPFAM" id="SSF49899">
    <property type="entry name" value="Concanavalin A-like lectins/glucanases"/>
    <property type="match status" value="1"/>
</dbReference>
<dbReference type="PANTHER" id="PTHR12245:SF5">
    <property type="entry name" value="SPRY DOMAIN-CONTAINING SOCS BOX PROTEIN 3"/>
    <property type="match status" value="1"/>
</dbReference>
<dbReference type="Pfam" id="PF00622">
    <property type="entry name" value="SPRY"/>
    <property type="match status" value="1"/>
</dbReference>
<evidence type="ECO:0000259" key="1">
    <source>
        <dbReference type="PROSITE" id="PS50188"/>
    </source>
</evidence>
<dbReference type="Proteomes" id="UP000254400">
    <property type="component" value="Unassembled WGS sequence"/>
</dbReference>
<dbReference type="Gene3D" id="2.60.120.260">
    <property type="entry name" value="Galactose-binding domain-like"/>
    <property type="match status" value="1"/>
</dbReference>
<dbReference type="CDD" id="cd11709">
    <property type="entry name" value="SPRY"/>
    <property type="match status" value="1"/>
</dbReference>
<dbReference type="GeneID" id="93346604"/>
<gene>
    <name evidence="2" type="ORF">NCTC10343_03252</name>
</gene>